<dbReference type="Pfam" id="PF13503">
    <property type="entry name" value="DUF4123"/>
    <property type="match status" value="1"/>
</dbReference>
<proteinExistence type="predicted"/>
<gene>
    <name evidence="2" type="ORF">PSAN_50180</name>
    <name evidence="3" type="ORF">SAMN04490179_4679</name>
</gene>
<dbReference type="EMBL" id="JXDI01000003">
    <property type="protein sequence ID" value="KAF2406840.1"/>
    <property type="molecule type" value="Genomic_DNA"/>
</dbReference>
<feature type="domain" description="DUF4123" evidence="1">
    <location>
        <begin position="22"/>
        <end position="134"/>
    </location>
</feature>
<reference evidence="3 4" key="2">
    <citation type="submission" date="2016-10" db="EMBL/GenBank/DDBJ databases">
        <authorList>
            <person name="de Groot N.N."/>
        </authorList>
    </citation>
    <scope>NUCLEOTIDE SEQUENCE [LARGE SCALE GENOMIC DNA]</scope>
    <source>
        <strain evidence="3 4">BS2772</strain>
    </source>
</reference>
<sequence>MESMPGRWMALQHQAGRRVCLILDGNHATREPLVVVRNLAQYCRLYGETAVAELTTVGPVILLVDQPGEPALVELLQHPQTNWGWLGSLPDDDLEGVVRHWRERLLVGPAGSQALYRFHDNRTLARALAHLPIDHWPVFLGPLINVYYWHEGRWCEGENPAPGEYPVPVPAPWLSTPNPQAEAILHANVLRYLLIEHSEGLAALVEFQDLSIWLTQVLEQARAWQWLGPQQLEFLVVRRLEEATRASVIRWQPIEDEVPGDHFERVQQQWRGLREKYE</sequence>
<evidence type="ECO:0000313" key="3">
    <source>
        <dbReference type="EMBL" id="SDN53407.1"/>
    </source>
</evidence>
<dbReference type="InterPro" id="IPR025391">
    <property type="entry name" value="DUF4123"/>
</dbReference>
<protein>
    <recommendedName>
        <fullName evidence="1">DUF4123 domain-containing protein</fullName>
    </recommendedName>
</protein>
<name>A0A1H0C6E8_9PSED</name>
<reference evidence="2 5" key="1">
    <citation type="submission" date="2015-01" db="EMBL/GenBank/DDBJ databases">
        <title>Genome Sequence of Pseudomonas antarctica CMS 35.</title>
        <authorList>
            <person name="Voget S."/>
            <person name="Chow J."/>
            <person name="Daniel R."/>
            <person name="Streit W."/>
        </authorList>
    </citation>
    <scope>NUCLEOTIDE SEQUENCE [LARGE SCALE GENOMIC DNA]</scope>
    <source>
        <strain evidence="2 5">CMS 35</strain>
    </source>
</reference>
<evidence type="ECO:0000259" key="1">
    <source>
        <dbReference type="Pfam" id="PF13503"/>
    </source>
</evidence>
<keyword evidence="5" id="KW-1185">Reference proteome</keyword>
<accession>A0A1H0C6E8</accession>
<dbReference type="Proteomes" id="UP000748067">
    <property type="component" value="Unassembled WGS sequence"/>
</dbReference>
<evidence type="ECO:0000313" key="2">
    <source>
        <dbReference type="EMBL" id="KAF2406840.1"/>
    </source>
</evidence>
<dbReference type="RefSeq" id="WP_083359208.1">
    <property type="nucleotide sequence ID" value="NZ_JXDI01000003.1"/>
</dbReference>
<dbReference type="Proteomes" id="UP000182470">
    <property type="component" value="Chromosome I"/>
</dbReference>
<dbReference type="OrthoDB" id="6980020at2"/>
<organism evidence="3 4">
    <name type="scientific">Pseudomonas antarctica</name>
    <dbReference type="NCBI Taxonomy" id="219572"/>
    <lineage>
        <taxon>Bacteria</taxon>
        <taxon>Pseudomonadati</taxon>
        <taxon>Pseudomonadota</taxon>
        <taxon>Gammaproteobacteria</taxon>
        <taxon>Pseudomonadales</taxon>
        <taxon>Pseudomonadaceae</taxon>
        <taxon>Pseudomonas</taxon>
    </lineage>
</organism>
<dbReference type="AlphaFoldDB" id="A0A1H0C6E8"/>
<dbReference type="EMBL" id="LT629704">
    <property type="protein sequence ID" value="SDN53407.1"/>
    <property type="molecule type" value="Genomic_DNA"/>
</dbReference>
<evidence type="ECO:0000313" key="5">
    <source>
        <dbReference type="Proteomes" id="UP000748067"/>
    </source>
</evidence>
<evidence type="ECO:0000313" key="4">
    <source>
        <dbReference type="Proteomes" id="UP000182470"/>
    </source>
</evidence>